<keyword evidence="2" id="KW-0863">Zinc-finger</keyword>
<dbReference type="Proteomes" id="UP000693970">
    <property type="component" value="Unassembled WGS sequence"/>
</dbReference>
<evidence type="ECO:0000256" key="1">
    <source>
        <dbReference type="ARBA" id="ARBA00022723"/>
    </source>
</evidence>
<name>A0A9K3Q1T9_9STRA</name>
<feature type="domain" description="PDZ" evidence="5">
    <location>
        <begin position="1421"/>
        <end position="1496"/>
    </location>
</feature>
<feature type="region of interest" description="Disordered" evidence="4">
    <location>
        <begin position="1531"/>
        <end position="1567"/>
    </location>
</feature>
<reference evidence="7" key="1">
    <citation type="journal article" date="2021" name="Sci. Rep.">
        <title>Diploid genomic architecture of Nitzschia inconspicua, an elite biomass production diatom.</title>
        <authorList>
            <person name="Oliver A."/>
            <person name="Podell S."/>
            <person name="Pinowska A."/>
            <person name="Traller J.C."/>
            <person name="Smith S.R."/>
            <person name="McClure R."/>
            <person name="Beliaev A."/>
            <person name="Bohutskyi P."/>
            <person name="Hill E.A."/>
            <person name="Rabines A."/>
            <person name="Zheng H."/>
            <person name="Allen L.Z."/>
            <person name="Kuo A."/>
            <person name="Grigoriev I.V."/>
            <person name="Allen A.E."/>
            <person name="Hazlebeck D."/>
            <person name="Allen E.E."/>
        </authorList>
    </citation>
    <scope>NUCLEOTIDE SEQUENCE</scope>
    <source>
        <strain evidence="7">Hildebrandi</strain>
    </source>
</reference>
<evidence type="ECO:0000259" key="6">
    <source>
        <dbReference type="SMART" id="SM00249"/>
    </source>
</evidence>
<dbReference type="InterPro" id="IPR001965">
    <property type="entry name" value="Znf_PHD"/>
</dbReference>
<protein>
    <submittedName>
        <fullName evidence="7">Serine endoprotease</fullName>
    </submittedName>
</protein>
<reference evidence="7" key="2">
    <citation type="submission" date="2021-04" db="EMBL/GenBank/DDBJ databases">
        <authorList>
            <person name="Podell S."/>
        </authorList>
    </citation>
    <scope>NUCLEOTIDE SEQUENCE</scope>
    <source>
        <strain evidence="7">Hildebrandi</strain>
    </source>
</reference>
<feature type="region of interest" description="Disordered" evidence="4">
    <location>
        <begin position="2137"/>
        <end position="2175"/>
    </location>
</feature>
<evidence type="ECO:0000259" key="5">
    <source>
        <dbReference type="SMART" id="SM00228"/>
    </source>
</evidence>
<feature type="region of interest" description="Disordered" evidence="4">
    <location>
        <begin position="1"/>
        <end position="24"/>
    </location>
</feature>
<feature type="region of interest" description="Disordered" evidence="4">
    <location>
        <begin position="2846"/>
        <end position="2872"/>
    </location>
</feature>
<evidence type="ECO:0000313" key="7">
    <source>
        <dbReference type="EMBL" id="KAG7365159.1"/>
    </source>
</evidence>
<feature type="region of interest" description="Disordered" evidence="4">
    <location>
        <begin position="2519"/>
        <end position="2550"/>
    </location>
</feature>
<feature type="domain" description="Zinc finger PHD-type" evidence="6">
    <location>
        <begin position="2794"/>
        <end position="2839"/>
    </location>
</feature>
<sequence length="2872" mass="323305">MTEVGVESRKERPTTATSPREDRRNRERGWLLEVSNFLTQFQSHLLPNVDVGIISPNDLEQVLQFRKDLTIYQNGCEWKRVLKAYSRQDADSDFGRITAKLVSAQEDLQASLQENISKTTDRTKSIHLLLQRLEVWATKLVAQDFLVARRTLFDPSSSSSSAKRAASSRGSCCHSCLLNLPCSKYFASIIPPVKMTKEEKRQRLSASTTHSQNVGPSINCCSMSLPPNKYTFQVYARFAMIVSMYLEGNISEELLATCSVEQQQEKLLRKLLTSPACEHNLNKSRKHANGKNPIYTDDYEWKPEDILALWMRAQRNTRSMRHFRMLFEVHRLPQETRESGNVATPMRAIFCGNPNLVEIRVQDTSDLVDQLVEWAVVNQSMYTFPHIRQQIMKDILKQSTSTFRKRQREDNGTQQLHQEPIQVSGKRIRWDDTADVTHTAETRKEQVELLREACRRYVLRWFARRNRRILTPLLSDGMYDCPGLDIGERVTSNIYKDFPKHQINELFFMLRQQLEETLSKDVQNEGSWIEDNTLEKVDLGLDEAARYHFGGPSYDSQQRFLPNGNFRHQVLSLCDALSTAWPNQLELVEETKKDFIEMYDHFFPPEKPLDGENEGEVFQLATSLMDPGSGVATHLTEVINSIPAPWLHICVECRKEKNDPLKTCANCEQIFHDGCATAGKEVDLGDILQKSSLFKGLIKLKKPAASFRKPDFSIEFSPATHWEEQEIVVRRHVLENGNVPRLLLQIHNTEDCNEAFQSLDASSATIFNLRRLPKKRIRKNLEIALAAKFPRNGCLIVGAEHLGAGYKSGLRVGDIITRVQCVTYANPEDQNQHGSRMCDLSSISTHDRKKIISVSATEMILTVLRPSEDVLKIMIDWIVAIRQENQKMLLNVLTDNDDKLWVCDSCCRPSSELSRTPGSSRREAEFCRAVVRRVGMESYARPFIGDGPSGETSIWSLRRLDAMMTRIMQESSGDVFFPPSNAFPEPPKFDVTRDPLPSAGEDHQDRPAALLSAALEAFLSSSVSDIKDGEMQLCGFLFHFVRAFSLWVVVSSTEIDGFVTAGPPVYFRCSRPPWIRPTCSVCFSRGCDEHSSICNNQQCIGSNSPSTPPAIDGVREEDCKKAREAIAKYSQYASLVGTTFWVLPDDPLVQNVIQVVPIDHANRPVEFVVASYLPSNFVDAVTAVRKFDKFDRIVEGEGIYHLLPVVSSNQQRYLLDRCKLRDCSQEKGMGQLWTGLEVLNLDGVARYSPLAVREKVRDSAVIFTMVHLAMATDLLKNASVSPGHMIEMLEGKTTNEGLKISSSLLEHLLRGSYASEVIRSLIPSDIEEQEDQDGEQYEGYPVKEFPGRCPLNPILSTDLQVYPLKYLGSKKCRLFYSDILYHDERERVILDKLMEPSELFPCAGAVKSAPTEYIFTPPAPRGWGFEIVQWQDEKNLCRVGRILRNSSASKAGIKTNDIIVAVNGLSLGLFTSHSEFLSSVRGMPNIKVAMEGVLNDGQIASVMSTLHKLDQKYASEVKLTVIRSKMSDVGGPSFSSGRDQLFDPTAGVTTKTSLPGRNLGQLGPSSHMTSAPVEIIDLTNDNSNIRAENTTCMQEQQPHVSDMTVDSRESNLNGSIIGLNNNVHRHAQAQRPVDDIRRSTFNGMDNFAIATNHSTQNTTVGGLQTLLLQTKSIRPLLGRNDFHRPAGHGTVLTALEIAVFFHAVVSDCPNYGIRLLMPRYDLRTLLQQIQCVTTFWTSREVCSIPAIDGRCYKMIVDLDGKRMICKDFPEIGNPILKETVRGVMYEYKSPNKPLPIDRIIEKWYEERHKEQQILDKAKQIIRHHQQESSPRADVNVLTHVSQNSSFQFGQQRPYSIQAQQHIGHGSTPTHQAWNDRRYVALNIQDTHNSTDQRWRPQNHQRCGFDGGDPLSNVAQSVSGTNGSQRRISHHQSVAKYVQQPLIHGQPRQQAEWNKDATASGQEENVTVEEFGSSVRAFQQSDSGSIVPERIRGGGDGAKAGEDDASCNIEEVDEVQNDLPCLANIPSTEWDGKPIFAVVDTYARDGSISEAMLVGFVKFEQSSSENDPSVPETVEVEAYYLSNVGYFKNCRTLTFDIDELFLIGEDDTTEERKVLAKLQSQNIDPGLRRAQITLADHRRSRSVYEHEKNSLSRLPSHDEELPPSQLKEQRTHVDRECDQNLETSASQLNGVLIDGYQRDVDIEVLEGPKSPSGEREGPAGDNASNDSQQEIANVVTELTKTRELQRRDCVNCRGVDNREDVIDLSIPKESMDTPRKQAATKLVKQLGQLKVLATLPDGRNVVWLSNDHHAVYIQDNVQRHVVEKSNRDFVQCLKDTQFRKVDSISLSQESISAYSCVWGCSVVLSNRRQSLSFPSIEDLYSHNLKVHSFGEDSEKYSLGQLGSFRRVPDGQSIVELAQQLSSAIVTRFPLLVEEAIISGSASHPASSREFSTTPTGSILNFPVNGRVLTLFRDIGCSSKRQGINTEQLLDAWAQLSCLYECDATGSFRLTDDEFRRATSQSFVGSPSNEGVETNDKTQASTYKEPHLENDSKYSGYSDCPLCYLPFESYILVNTEENVENRNNHDGIPLKRGIGCSLISHASEIGKRVNRRKCEEYNGCIPSHLTDAKMTLLHVATVIPESVRLTHKITDSSPFIDPLNGFRVFDSKENYSLWKSFVYQISDTKMLAQALVSLLASIDRSKLPSWWAGETIGWSTSQFLMTESNSSALFLHIYVLDAALTDLRASSLRRPSSTAQMNEKHHISKEASNQQQLMDKYWSIATWHGLSSFTGTHDTTCYICDSSTTELLQCNLCHNAQHRKCSVISKMDSSKLVHFLCDSCLVDVDDVESNSEHDPNNVEEADERTKSFLSHLRR</sequence>
<comment type="caution">
    <text evidence="7">The sequence shown here is derived from an EMBL/GenBank/DDBJ whole genome shotgun (WGS) entry which is preliminary data.</text>
</comment>
<dbReference type="Pfam" id="PF00595">
    <property type="entry name" value="PDZ"/>
    <property type="match status" value="1"/>
</dbReference>
<evidence type="ECO:0000256" key="4">
    <source>
        <dbReference type="SAM" id="MobiDB-lite"/>
    </source>
</evidence>
<feature type="domain" description="PDZ" evidence="5">
    <location>
        <begin position="779"/>
        <end position="855"/>
    </location>
</feature>
<organism evidence="7 8">
    <name type="scientific">Nitzschia inconspicua</name>
    <dbReference type="NCBI Taxonomy" id="303405"/>
    <lineage>
        <taxon>Eukaryota</taxon>
        <taxon>Sar</taxon>
        <taxon>Stramenopiles</taxon>
        <taxon>Ochrophyta</taxon>
        <taxon>Bacillariophyta</taxon>
        <taxon>Bacillariophyceae</taxon>
        <taxon>Bacillariophycidae</taxon>
        <taxon>Bacillariales</taxon>
        <taxon>Bacillariaceae</taxon>
        <taxon>Nitzschia</taxon>
    </lineage>
</organism>
<dbReference type="CDD" id="cd15489">
    <property type="entry name" value="PHD_SF"/>
    <property type="match status" value="1"/>
</dbReference>
<dbReference type="InterPro" id="IPR001478">
    <property type="entry name" value="PDZ"/>
</dbReference>
<dbReference type="EMBL" id="JAGRRH010000009">
    <property type="protein sequence ID" value="KAG7365159.1"/>
    <property type="molecule type" value="Genomic_DNA"/>
</dbReference>
<evidence type="ECO:0000256" key="3">
    <source>
        <dbReference type="ARBA" id="ARBA00022833"/>
    </source>
</evidence>
<keyword evidence="3" id="KW-0862">Zinc</keyword>
<evidence type="ECO:0000256" key="2">
    <source>
        <dbReference type="ARBA" id="ARBA00022771"/>
    </source>
</evidence>
<dbReference type="SMART" id="SM00228">
    <property type="entry name" value="PDZ"/>
    <property type="match status" value="2"/>
</dbReference>
<accession>A0A9K3Q1T9</accession>
<feature type="compositionally biased region" description="Polar residues" evidence="4">
    <location>
        <begin position="2519"/>
        <end position="2540"/>
    </location>
</feature>
<proteinExistence type="predicted"/>
<keyword evidence="8" id="KW-1185">Reference proteome</keyword>
<feature type="domain" description="Zinc finger PHD-type" evidence="6">
    <location>
        <begin position="649"/>
        <end position="700"/>
    </location>
</feature>
<dbReference type="OrthoDB" id="49409at2759"/>
<feature type="compositionally biased region" description="Basic and acidic residues" evidence="4">
    <location>
        <begin position="2141"/>
        <end position="2159"/>
    </location>
</feature>
<keyword evidence="1" id="KW-0479">Metal-binding</keyword>
<dbReference type="SMART" id="SM00249">
    <property type="entry name" value="PHD"/>
    <property type="match status" value="2"/>
</dbReference>
<dbReference type="GO" id="GO:0008270">
    <property type="term" value="F:zinc ion binding"/>
    <property type="evidence" value="ECO:0007669"/>
    <property type="project" value="UniProtKB-KW"/>
</dbReference>
<evidence type="ECO:0000313" key="8">
    <source>
        <dbReference type="Proteomes" id="UP000693970"/>
    </source>
</evidence>
<gene>
    <name evidence="7" type="ORF">IV203_038362</name>
</gene>
<feature type="compositionally biased region" description="Basic and acidic residues" evidence="4">
    <location>
        <begin position="2166"/>
        <end position="2175"/>
    </location>
</feature>
<feature type="region of interest" description="Disordered" evidence="4">
    <location>
        <begin position="2205"/>
        <end position="2228"/>
    </location>
</feature>